<dbReference type="AlphaFoldDB" id="A0A238XQ74"/>
<evidence type="ECO:0008006" key="3">
    <source>
        <dbReference type="Google" id="ProtNLM"/>
    </source>
</evidence>
<organism evidence="1 2">
    <name type="scientific">Paracoccus sediminis</name>
    <dbReference type="NCBI Taxonomy" id="1214787"/>
    <lineage>
        <taxon>Bacteria</taxon>
        <taxon>Pseudomonadati</taxon>
        <taxon>Pseudomonadota</taxon>
        <taxon>Alphaproteobacteria</taxon>
        <taxon>Rhodobacterales</taxon>
        <taxon>Paracoccaceae</taxon>
        <taxon>Paracoccus</taxon>
    </lineage>
</organism>
<evidence type="ECO:0000313" key="1">
    <source>
        <dbReference type="EMBL" id="SNR60613.1"/>
    </source>
</evidence>
<proteinExistence type="predicted"/>
<dbReference type="Proteomes" id="UP000198409">
    <property type="component" value="Unassembled WGS sequence"/>
</dbReference>
<reference evidence="2" key="1">
    <citation type="submission" date="2017-06" db="EMBL/GenBank/DDBJ databases">
        <authorList>
            <person name="Varghese N."/>
            <person name="Submissions S."/>
        </authorList>
    </citation>
    <scope>NUCLEOTIDE SEQUENCE [LARGE SCALE GENOMIC DNA]</scope>
    <source>
        <strain evidence="2">DSM 26170</strain>
    </source>
</reference>
<dbReference type="InterPro" id="IPR023393">
    <property type="entry name" value="START-like_dom_sf"/>
</dbReference>
<evidence type="ECO:0000313" key="2">
    <source>
        <dbReference type="Proteomes" id="UP000198409"/>
    </source>
</evidence>
<gene>
    <name evidence="1" type="ORF">SAMN06265378_11160</name>
</gene>
<dbReference type="SUPFAM" id="SSF55961">
    <property type="entry name" value="Bet v1-like"/>
    <property type="match status" value="1"/>
</dbReference>
<dbReference type="Gene3D" id="3.30.530.20">
    <property type="match status" value="1"/>
</dbReference>
<dbReference type="EMBL" id="FZNM01000011">
    <property type="protein sequence ID" value="SNR60613.1"/>
    <property type="molecule type" value="Genomic_DNA"/>
</dbReference>
<name>A0A238XQ74_9RHOB</name>
<accession>A0A238XQ74</accession>
<sequence>MPIMIARLLRVSPPMTYEAQGSWSPDRNRVSNGQRAMRFSTRIDTDIPAPDLFDILSDFSRSERALGARGVTVRRIDPAQEPGSSLGWTIDFDWRGQRRTLRLDVTRFDRPSHVTMGGHSDQFDLSVNISVVALSRIRSRLLFETEIRPRTLRARLLIQTARFGKAQLDRQYARRIADFVAHLRAT</sequence>
<protein>
    <recommendedName>
        <fullName evidence="3">Polyketide cyclase / dehydrase and lipid transport</fullName>
    </recommendedName>
</protein>